<feature type="domain" description="4-O-methyl-glucuronoyl methylesterase-like" evidence="6">
    <location>
        <begin position="122"/>
        <end position="352"/>
    </location>
</feature>
<dbReference type="Gene3D" id="3.40.50.1820">
    <property type="entry name" value="alpha/beta hydrolase"/>
    <property type="match status" value="1"/>
</dbReference>
<evidence type="ECO:0000256" key="5">
    <source>
        <dbReference type="SAM" id="SignalP"/>
    </source>
</evidence>
<evidence type="ECO:0000256" key="2">
    <source>
        <dbReference type="ARBA" id="ARBA00022729"/>
    </source>
</evidence>
<accession>A0ABW5W354</accession>
<feature type="chain" id="PRO_5046873759" description="4-O-methyl-glucuronoyl methylesterase-like domain-containing protein" evidence="5">
    <location>
        <begin position="24"/>
        <end position="419"/>
    </location>
</feature>
<evidence type="ECO:0000256" key="3">
    <source>
        <dbReference type="ARBA" id="ARBA00022801"/>
    </source>
</evidence>
<keyword evidence="2 5" id="KW-0732">Signal</keyword>
<dbReference type="EMBL" id="JBHUOG010000002">
    <property type="protein sequence ID" value="MFD2797609.1"/>
    <property type="molecule type" value="Genomic_DNA"/>
</dbReference>
<dbReference type="SUPFAM" id="SSF53474">
    <property type="entry name" value="alpha/beta-Hydrolases"/>
    <property type="match status" value="1"/>
</dbReference>
<evidence type="ECO:0000313" key="7">
    <source>
        <dbReference type="EMBL" id="MFD2797609.1"/>
    </source>
</evidence>
<feature type="signal peptide" evidence="5">
    <location>
        <begin position="1"/>
        <end position="23"/>
    </location>
</feature>
<keyword evidence="1" id="KW-0719">Serine esterase</keyword>
<reference evidence="8" key="1">
    <citation type="journal article" date="2019" name="Int. J. Syst. Evol. Microbiol.">
        <title>The Global Catalogue of Microorganisms (GCM) 10K type strain sequencing project: providing services to taxonomists for standard genome sequencing and annotation.</title>
        <authorList>
            <consortium name="The Broad Institute Genomics Platform"/>
            <consortium name="The Broad Institute Genome Sequencing Center for Infectious Disease"/>
            <person name="Wu L."/>
            <person name="Ma J."/>
        </authorList>
    </citation>
    <scope>NUCLEOTIDE SEQUENCE [LARGE SCALE GENOMIC DNA]</scope>
    <source>
        <strain evidence="8">CCM 7044</strain>
    </source>
</reference>
<feature type="region of interest" description="Disordered" evidence="4">
    <location>
        <begin position="56"/>
        <end position="77"/>
    </location>
</feature>
<proteinExistence type="predicted"/>
<dbReference type="RefSeq" id="WP_377190773.1">
    <property type="nucleotide sequence ID" value="NZ_JBHUOG010000002.1"/>
</dbReference>
<comment type="caution">
    <text evidence="7">The sequence shown here is derived from an EMBL/GenBank/DDBJ whole genome shotgun (WGS) entry which is preliminary data.</text>
</comment>
<keyword evidence="8" id="KW-1185">Reference proteome</keyword>
<evidence type="ECO:0000259" key="6">
    <source>
        <dbReference type="Pfam" id="PF22244"/>
    </source>
</evidence>
<name>A0ABW5W354_9MICO</name>
<dbReference type="Proteomes" id="UP001597479">
    <property type="component" value="Unassembled WGS sequence"/>
</dbReference>
<evidence type="ECO:0000256" key="1">
    <source>
        <dbReference type="ARBA" id="ARBA00022487"/>
    </source>
</evidence>
<sequence>MALVAVTSLAVSAAGAQALPARATVPAGVTSLGAGVTSGTTASGVSDEFDGAHCAVGPGGPGSNATLPDPFTRNDGTRVTTRADWECRRAEIKKHAENTVYGAKPAAPQSVTGTVSRTGITVDVSDQGRSASFSASVELPSGNGPFPAVVVLGGFGTDTTTIKNSGAAVIRFDPYVAGAEGTGRTTKRGAFYDLYGSSSSTGLLVAWGWGVSRIIDVIERSDGSILRTDSFGVTGCSRFGKGAFVTGAFDQRIDLTMPVESGTAGAPILRGVATESGAQPLSSGYGEQPWLGDAFGSYVNNPAGLPVDTHSVIGMIAPRGLFLMENPSVDWLGARSGSVAALAGREIYTALGATSNISYVSDVADGTHCANRSEWRAPMEASIQRFLLGSGSAPGVFRVAPSKSGNLAEWRSWTTPTLS</sequence>
<organism evidence="7 8">
    <name type="scientific">Promicromonospora vindobonensis</name>
    <dbReference type="NCBI Taxonomy" id="195748"/>
    <lineage>
        <taxon>Bacteria</taxon>
        <taxon>Bacillati</taxon>
        <taxon>Actinomycetota</taxon>
        <taxon>Actinomycetes</taxon>
        <taxon>Micrococcales</taxon>
        <taxon>Promicromonosporaceae</taxon>
        <taxon>Promicromonospora</taxon>
    </lineage>
</organism>
<protein>
    <recommendedName>
        <fullName evidence="6">4-O-methyl-glucuronoyl methylesterase-like domain-containing protein</fullName>
    </recommendedName>
</protein>
<keyword evidence="3" id="KW-0378">Hydrolase</keyword>
<evidence type="ECO:0000313" key="8">
    <source>
        <dbReference type="Proteomes" id="UP001597479"/>
    </source>
</evidence>
<dbReference type="InterPro" id="IPR029058">
    <property type="entry name" value="AB_hydrolase_fold"/>
</dbReference>
<evidence type="ECO:0000256" key="4">
    <source>
        <dbReference type="SAM" id="MobiDB-lite"/>
    </source>
</evidence>
<dbReference type="InterPro" id="IPR054579">
    <property type="entry name" value="GCE-like_dom"/>
</dbReference>
<dbReference type="Pfam" id="PF22244">
    <property type="entry name" value="GCE_fung"/>
    <property type="match status" value="1"/>
</dbReference>
<gene>
    <name evidence="7" type="ORF">ACFS27_28910</name>
</gene>